<evidence type="ECO:0000313" key="12">
    <source>
        <dbReference type="Proteomes" id="UP001158576"/>
    </source>
</evidence>
<dbReference type="InterPro" id="IPR011009">
    <property type="entry name" value="Kinase-like_dom_sf"/>
</dbReference>
<dbReference type="Proteomes" id="UP001158576">
    <property type="component" value="Chromosome 2"/>
</dbReference>
<dbReference type="Gene3D" id="1.10.510.10">
    <property type="entry name" value="Transferase(Phosphotransferase) domain 1"/>
    <property type="match status" value="1"/>
</dbReference>
<dbReference type="PROSITE" id="PS00107">
    <property type="entry name" value="PROTEIN_KINASE_ATP"/>
    <property type="match status" value="1"/>
</dbReference>
<reference evidence="11 12" key="1">
    <citation type="submission" date="2021-04" db="EMBL/GenBank/DDBJ databases">
        <authorList>
            <person name="Bliznina A."/>
        </authorList>
    </citation>
    <scope>NUCLEOTIDE SEQUENCE [LARGE SCALE GENOMIC DNA]</scope>
</reference>
<evidence type="ECO:0000256" key="8">
    <source>
        <dbReference type="SAM" id="MobiDB-lite"/>
    </source>
</evidence>
<evidence type="ECO:0000259" key="10">
    <source>
        <dbReference type="PROSITE" id="PS51285"/>
    </source>
</evidence>
<keyword evidence="4 7" id="KW-0547">Nucleotide-binding</keyword>
<accession>A0ABN7T8R9</accession>
<organism evidence="11 12">
    <name type="scientific">Oikopleura dioica</name>
    <name type="common">Tunicate</name>
    <dbReference type="NCBI Taxonomy" id="34765"/>
    <lineage>
        <taxon>Eukaryota</taxon>
        <taxon>Metazoa</taxon>
        <taxon>Chordata</taxon>
        <taxon>Tunicata</taxon>
        <taxon>Appendicularia</taxon>
        <taxon>Copelata</taxon>
        <taxon>Oikopleuridae</taxon>
        <taxon>Oikopleura</taxon>
    </lineage>
</organism>
<evidence type="ECO:0000256" key="2">
    <source>
        <dbReference type="ARBA" id="ARBA00022553"/>
    </source>
</evidence>
<feature type="compositionally biased region" description="Acidic residues" evidence="8">
    <location>
        <begin position="1"/>
        <end position="21"/>
    </location>
</feature>
<evidence type="ECO:0000256" key="5">
    <source>
        <dbReference type="ARBA" id="ARBA00022777"/>
    </source>
</evidence>
<keyword evidence="3" id="KW-0808">Transferase</keyword>
<gene>
    <name evidence="11" type="ORF">OKIOD_LOCUS14779</name>
</gene>
<dbReference type="InterPro" id="IPR000961">
    <property type="entry name" value="AGC-kinase_C"/>
</dbReference>
<evidence type="ECO:0000256" key="4">
    <source>
        <dbReference type="ARBA" id="ARBA00022741"/>
    </source>
</evidence>
<evidence type="ECO:0000259" key="9">
    <source>
        <dbReference type="PROSITE" id="PS50011"/>
    </source>
</evidence>
<dbReference type="InterPro" id="IPR017892">
    <property type="entry name" value="Pkinase_C"/>
</dbReference>
<protein>
    <submittedName>
        <fullName evidence="11">Oidioi.mRNA.OKI2018_I69.chr2.g6014.t1.cds</fullName>
    </submittedName>
</protein>
<sequence length="406" mass="46378">MDGDLDGINDGPAEDETELLDPGEMNTDDVHMRESEIQTETLELRYKAKEDDFQKLKLLGQGGYGQVFLVKKKHSPHEGKVFAMKVLRKAKIVSSEKDTAHTKSERNILGKINHPFIVNLHYAFQTSGKLFLVLEYVQGGEIFMMLENKGLLPESEVKLYLGQITLALGHLHEVGIIFRDLKPENILIGADGHVKLIDFGLCKERGSNDEKTFTYCGTIEYMAPEVITKQGHDQSADWWSLGTLMYDMLTGSPPFCADSRRETTRMVLHGRISLPHHLSAEAKDLLKNLLKRNSVSRLGAGSDDAKEVQRHSWFRDIDWDKLFNKELPMPYIPEITSIEDVSNFDPTFTERPIHAESPSFTPLNMKQDPFTGFTFTEELPESFYRVDKGLEFISERERRRRLQQLS</sequence>
<name>A0ABN7T8R9_OIKDI</name>
<dbReference type="SUPFAM" id="SSF56112">
    <property type="entry name" value="Protein kinase-like (PK-like)"/>
    <property type="match status" value="1"/>
</dbReference>
<evidence type="ECO:0000256" key="3">
    <source>
        <dbReference type="ARBA" id="ARBA00022679"/>
    </source>
</evidence>
<dbReference type="PROSITE" id="PS51285">
    <property type="entry name" value="AGC_KINASE_CTER"/>
    <property type="match status" value="1"/>
</dbReference>
<feature type="domain" description="Protein kinase" evidence="9">
    <location>
        <begin position="53"/>
        <end position="314"/>
    </location>
</feature>
<dbReference type="Pfam" id="PF00069">
    <property type="entry name" value="Pkinase"/>
    <property type="match status" value="1"/>
</dbReference>
<feature type="binding site" evidence="7">
    <location>
        <position position="85"/>
    </location>
    <ligand>
        <name>ATP</name>
        <dbReference type="ChEBI" id="CHEBI:30616"/>
    </ligand>
</feature>
<evidence type="ECO:0000256" key="7">
    <source>
        <dbReference type="PROSITE-ProRule" id="PRU10141"/>
    </source>
</evidence>
<dbReference type="EMBL" id="OU015567">
    <property type="protein sequence ID" value="CAG5111739.1"/>
    <property type="molecule type" value="Genomic_DNA"/>
</dbReference>
<dbReference type="SMART" id="SM00220">
    <property type="entry name" value="S_TKc"/>
    <property type="match status" value="1"/>
</dbReference>
<evidence type="ECO:0000256" key="6">
    <source>
        <dbReference type="ARBA" id="ARBA00022840"/>
    </source>
</evidence>
<keyword evidence="12" id="KW-1185">Reference proteome</keyword>
<dbReference type="InterPro" id="IPR017441">
    <property type="entry name" value="Protein_kinase_ATP_BS"/>
</dbReference>
<proteinExistence type="predicted"/>
<dbReference type="PROSITE" id="PS50011">
    <property type="entry name" value="PROTEIN_KINASE_DOM"/>
    <property type="match status" value="1"/>
</dbReference>
<evidence type="ECO:0000256" key="1">
    <source>
        <dbReference type="ARBA" id="ARBA00022527"/>
    </source>
</evidence>
<feature type="region of interest" description="Disordered" evidence="8">
    <location>
        <begin position="1"/>
        <end position="30"/>
    </location>
</feature>
<keyword evidence="1" id="KW-0723">Serine/threonine-protein kinase</keyword>
<feature type="domain" description="AGC-kinase C-terminal" evidence="10">
    <location>
        <begin position="315"/>
        <end position="385"/>
    </location>
</feature>
<evidence type="ECO:0000313" key="11">
    <source>
        <dbReference type="EMBL" id="CAG5111739.1"/>
    </source>
</evidence>
<keyword evidence="5" id="KW-0418">Kinase</keyword>
<dbReference type="SMART" id="SM00133">
    <property type="entry name" value="S_TK_X"/>
    <property type="match status" value="1"/>
</dbReference>
<keyword evidence="6 7" id="KW-0067">ATP-binding</keyword>
<dbReference type="InterPro" id="IPR000719">
    <property type="entry name" value="Prot_kinase_dom"/>
</dbReference>
<dbReference type="Pfam" id="PF00433">
    <property type="entry name" value="Pkinase_C"/>
    <property type="match status" value="1"/>
</dbReference>
<dbReference type="PANTHER" id="PTHR24351">
    <property type="entry name" value="RIBOSOMAL PROTEIN S6 KINASE"/>
    <property type="match status" value="1"/>
</dbReference>
<dbReference type="Gene3D" id="3.30.200.20">
    <property type="entry name" value="Phosphorylase Kinase, domain 1"/>
    <property type="match status" value="1"/>
</dbReference>
<keyword evidence="2" id="KW-0597">Phosphoprotein</keyword>